<dbReference type="InterPro" id="IPR013568">
    <property type="entry name" value="SEFIR_dom"/>
</dbReference>
<organism evidence="3 4">
    <name type="scientific">Micromonospora noduli</name>
    <dbReference type="NCBI Taxonomy" id="709876"/>
    <lineage>
        <taxon>Bacteria</taxon>
        <taxon>Bacillati</taxon>
        <taxon>Actinomycetota</taxon>
        <taxon>Actinomycetes</taxon>
        <taxon>Micromonosporales</taxon>
        <taxon>Micromonosporaceae</taxon>
        <taxon>Micromonospora</taxon>
    </lineage>
</organism>
<dbReference type="EMBL" id="PYAA01000008">
    <property type="protein sequence ID" value="RAO04359.1"/>
    <property type="molecule type" value="Genomic_DNA"/>
</dbReference>
<feature type="region of interest" description="Disordered" evidence="1">
    <location>
        <begin position="165"/>
        <end position="222"/>
    </location>
</feature>
<evidence type="ECO:0000313" key="3">
    <source>
        <dbReference type="EMBL" id="RAO04359.1"/>
    </source>
</evidence>
<reference evidence="3 4" key="1">
    <citation type="submission" date="2018-03" db="EMBL/GenBank/DDBJ databases">
        <title>Defining the species Micromonospora saelicesensis and Micromonospora noduli under the framework of genomics.</title>
        <authorList>
            <person name="Riesco R."/>
            <person name="Trujillo M.E."/>
        </authorList>
    </citation>
    <scope>NUCLEOTIDE SEQUENCE [LARGE SCALE GENOMIC DNA]</scope>
    <source>
        <strain evidence="3 4">LAH08</strain>
    </source>
</reference>
<comment type="caution">
    <text evidence="3">The sequence shown here is derived from an EMBL/GenBank/DDBJ whole genome shotgun (WGS) entry which is preliminary data.</text>
</comment>
<feature type="compositionally biased region" description="Basic and acidic residues" evidence="1">
    <location>
        <begin position="188"/>
        <end position="199"/>
    </location>
</feature>
<evidence type="ECO:0000259" key="2">
    <source>
        <dbReference type="Pfam" id="PF08357"/>
    </source>
</evidence>
<sequence length="319" mass="35054">MSTMPHRVFIVWAHRDRRWSAQKQARYQAAVLAFAHTLDRVEGIEVEIDLFHSEDRTIDFTRWGPDRVSWADTVIMISSVPLWDRWSGRNPANEGAGSVRECDALHGLFDTDQAAFQRKVLIVVLPDGMDAPVPADLSRIQRRPVNDPHATLVLRWLLNKPRYPRGTGKTRVDLPPIPEAPFPGMPSRRADHLAAERARRQQPLPVSDRQRSPSGSAEAPEVSIEPITAGIVAATVVPLASGAADEAGKQAWASLSAFVRDRFGRESEPGAAVQALADQPHSPAVGEVLGRLLEDAAASDDHTAAWLRSWLEHAGPMVG</sequence>
<gene>
    <name evidence="3" type="ORF">LAH08_01712</name>
</gene>
<proteinExistence type="predicted"/>
<evidence type="ECO:0000256" key="1">
    <source>
        <dbReference type="SAM" id="MobiDB-lite"/>
    </source>
</evidence>
<dbReference type="AlphaFoldDB" id="A0A328NDS3"/>
<protein>
    <recommendedName>
        <fullName evidence="2">SEFIR domain-containing protein</fullName>
    </recommendedName>
</protein>
<name>A0A328NDS3_9ACTN</name>
<dbReference type="Pfam" id="PF08357">
    <property type="entry name" value="SEFIR"/>
    <property type="match status" value="1"/>
</dbReference>
<dbReference type="RefSeq" id="WP_112583200.1">
    <property type="nucleotide sequence ID" value="NZ_PYAA01000008.1"/>
</dbReference>
<feature type="domain" description="SEFIR" evidence="2">
    <location>
        <begin position="23"/>
        <end position="98"/>
    </location>
</feature>
<evidence type="ECO:0000313" key="4">
    <source>
        <dbReference type="Proteomes" id="UP000248966"/>
    </source>
</evidence>
<dbReference type="Proteomes" id="UP000248966">
    <property type="component" value="Unassembled WGS sequence"/>
</dbReference>
<accession>A0A328NDS3</accession>
<feature type="compositionally biased region" description="Pro residues" evidence="1">
    <location>
        <begin position="175"/>
        <end position="184"/>
    </location>
</feature>